<reference evidence="3" key="1">
    <citation type="submission" date="2023-10" db="EMBL/GenBank/DDBJ databases">
        <title>Chromosome-level genome of the transformable northern wattle, Acacia crassicarpa.</title>
        <authorList>
            <person name="Massaro I."/>
            <person name="Sinha N.R."/>
            <person name="Poethig S."/>
            <person name="Leichty A.R."/>
        </authorList>
    </citation>
    <scope>NUCLEOTIDE SEQUENCE</scope>
    <source>
        <strain evidence="3">Acra3RX</strain>
        <tissue evidence="3">Leaf</tissue>
    </source>
</reference>
<dbReference type="InterPro" id="IPR023213">
    <property type="entry name" value="CAT-like_dom_sf"/>
</dbReference>
<dbReference type="PANTHER" id="PTHR31642">
    <property type="entry name" value="TRICHOTHECENE 3-O-ACETYLTRANSFERASE"/>
    <property type="match status" value="1"/>
</dbReference>
<keyword evidence="2" id="KW-1133">Transmembrane helix</keyword>
<feature type="transmembrane region" description="Helical" evidence="2">
    <location>
        <begin position="412"/>
        <end position="432"/>
    </location>
</feature>
<dbReference type="Proteomes" id="UP001293593">
    <property type="component" value="Unassembled WGS sequence"/>
</dbReference>
<proteinExistence type="inferred from homology"/>
<protein>
    <submittedName>
        <fullName evidence="3">Uncharacterized protein</fullName>
    </submittedName>
</protein>
<dbReference type="Pfam" id="PF02458">
    <property type="entry name" value="Transferase"/>
    <property type="match status" value="1"/>
</dbReference>
<keyword evidence="2" id="KW-0472">Membrane</keyword>
<comment type="caution">
    <text evidence="3">The sequence shown here is derived from an EMBL/GenBank/DDBJ whole genome shotgun (WGS) entry which is preliminary data.</text>
</comment>
<feature type="transmembrane region" description="Helical" evidence="2">
    <location>
        <begin position="485"/>
        <end position="506"/>
    </location>
</feature>
<comment type="similarity">
    <text evidence="1">Belongs to the plant acyltransferase family.</text>
</comment>
<dbReference type="AlphaFoldDB" id="A0AAE1M9D0"/>
<feature type="transmembrane region" description="Helical" evidence="2">
    <location>
        <begin position="378"/>
        <end position="400"/>
    </location>
</feature>
<evidence type="ECO:0000313" key="3">
    <source>
        <dbReference type="EMBL" id="KAK4258577.1"/>
    </source>
</evidence>
<accession>A0AAE1M9D0</accession>
<dbReference type="Gene3D" id="3.30.559.10">
    <property type="entry name" value="Chloramphenicol acetyltransferase-like domain"/>
    <property type="match status" value="1"/>
</dbReference>
<evidence type="ECO:0000256" key="2">
    <source>
        <dbReference type="SAM" id="Phobius"/>
    </source>
</evidence>
<keyword evidence="2" id="KW-0812">Transmembrane</keyword>
<sequence length="524" mass="57777">MDRVLNFDVETVHFFAGRKDFPAEVVADRLKKALADALVAYEFFAGRLKINNETSRLEIDCNGAGVGFVVASCDYKLDDVGDLVYPNPAFAQLIHKNKDFLKPGDHPLCVVQLTSFKCGGFAIGFSTSHTTFDGLSFKTFLENLNLAALAANKPLSVTPCHDRHLLAARSPPSVTFSHHELIKLGASLPETDPHTSVIHASSEKLDFKIFQLHDTDPYTGVFHASSDDLHFKIFQLTSDDISSLKDKAKSCEGGASTARISGFNLISLLVEVERAYHQRVVQILPYPVVSDVELNLAVGDYVVVWKHYQRDIVRGVEGYIVTGSKQVEIGTKLSEDSRKYLGDVSEQALAYNTASVHGLEEDGDFEDMAMNARIDWSGWPLIIFLVGVILFIGTFIALMVALEGTSLLKVKAMSAVTCALWLLGFGAYIAVYMMARRRRSAWIDGPGLPRVDIVFWVGVILFIGSFIALMVALEGTSLLKVKAMSAVTCALWLLVFEAYIIIYMTVYTMVRRSSTTQVAEEAQC</sequence>
<gene>
    <name evidence="3" type="ORF">QN277_005013</name>
</gene>
<evidence type="ECO:0000313" key="4">
    <source>
        <dbReference type="Proteomes" id="UP001293593"/>
    </source>
</evidence>
<dbReference type="GO" id="GO:0016747">
    <property type="term" value="F:acyltransferase activity, transferring groups other than amino-acyl groups"/>
    <property type="evidence" value="ECO:0007669"/>
    <property type="project" value="TreeGrafter"/>
</dbReference>
<keyword evidence="4" id="KW-1185">Reference proteome</keyword>
<dbReference type="EMBL" id="JAWXYG010000011">
    <property type="protein sequence ID" value="KAK4258577.1"/>
    <property type="molecule type" value="Genomic_DNA"/>
</dbReference>
<dbReference type="InterPro" id="IPR050317">
    <property type="entry name" value="Plant_Fungal_Acyltransferase"/>
</dbReference>
<name>A0AAE1M9D0_9FABA</name>
<dbReference type="PANTHER" id="PTHR31642:SF189">
    <property type="entry name" value="ACYLTRANSFERASE GLAUCE"/>
    <property type="match status" value="1"/>
</dbReference>
<evidence type="ECO:0000256" key="1">
    <source>
        <dbReference type="ARBA" id="ARBA00009861"/>
    </source>
</evidence>
<organism evidence="3 4">
    <name type="scientific">Acacia crassicarpa</name>
    <name type="common">northern wattle</name>
    <dbReference type="NCBI Taxonomy" id="499986"/>
    <lineage>
        <taxon>Eukaryota</taxon>
        <taxon>Viridiplantae</taxon>
        <taxon>Streptophyta</taxon>
        <taxon>Embryophyta</taxon>
        <taxon>Tracheophyta</taxon>
        <taxon>Spermatophyta</taxon>
        <taxon>Magnoliopsida</taxon>
        <taxon>eudicotyledons</taxon>
        <taxon>Gunneridae</taxon>
        <taxon>Pentapetalae</taxon>
        <taxon>rosids</taxon>
        <taxon>fabids</taxon>
        <taxon>Fabales</taxon>
        <taxon>Fabaceae</taxon>
        <taxon>Caesalpinioideae</taxon>
        <taxon>mimosoid clade</taxon>
        <taxon>Acacieae</taxon>
        <taxon>Acacia</taxon>
    </lineage>
</organism>
<feature type="transmembrane region" description="Helical" evidence="2">
    <location>
        <begin position="453"/>
        <end position="473"/>
    </location>
</feature>